<gene>
    <name evidence="1" type="ORF">UX79_C0006G0004</name>
</gene>
<evidence type="ECO:0000313" key="2">
    <source>
        <dbReference type="Proteomes" id="UP000034684"/>
    </source>
</evidence>
<accession>A0A0G1TU56</accession>
<reference evidence="1 2" key="1">
    <citation type="journal article" date="2015" name="Nature">
        <title>rRNA introns, odd ribosomes, and small enigmatic genomes across a large radiation of phyla.</title>
        <authorList>
            <person name="Brown C.T."/>
            <person name="Hug L.A."/>
            <person name="Thomas B.C."/>
            <person name="Sharon I."/>
            <person name="Castelle C.J."/>
            <person name="Singh A."/>
            <person name="Wilkins M.J."/>
            <person name="Williams K.H."/>
            <person name="Banfield J.F."/>
        </authorList>
    </citation>
    <scope>NUCLEOTIDE SEQUENCE [LARGE SCALE GENOMIC DNA]</scope>
</reference>
<name>A0A0G1TU56_UNCKA</name>
<evidence type="ECO:0000313" key="1">
    <source>
        <dbReference type="EMBL" id="KKU57668.1"/>
    </source>
</evidence>
<dbReference type="AlphaFoldDB" id="A0A0G1TU56"/>
<evidence type="ECO:0008006" key="3">
    <source>
        <dbReference type="Google" id="ProtNLM"/>
    </source>
</evidence>
<dbReference type="EMBL" id="LCNN01000006">
    <property type="protein sequence ID" value="KKU57668.1"/>
    <property type="molecule type" value="Genomic_DNA"/>
</dbReference>
<protein>
    <recommendedName>
        <fullName evidence="3">Polymerase nucleotidyl transferase domain-containing protein</fullName>
    </recommendedName>
</protein>
<organism evidence="1 2">
    <name type="scientific">candidate division WWE3 bacterium GW2011_GWB1_47_11</name>
    <dbReference type="NCBI Taxonomy" id="1619117"/>
    <lineage>
        <taxon>Bacteria</taxon>
        <taxon>Katanobacteria</taxon>
    </lineage>
</organism>
<sequence length="309" mass="35408">MSLSKSQKYCQQAILDTLSYRAVFAYPMSLYQLATFLISKEEISTNAIRQELKRLIKIGAVSQKGGKYFLSGVTPIDWELRMAGTKAVLAGLDFVFKSLGRIPWVLFIGVTGTMAVGNGTGKDDVDVFIITTRGRAWLTRLFVVILLKVCGCYRSDIAPAGKICPNIFVDEQNTAWDKTRQNLYTAHEIVMMRPVFDRRGTYFKFLSANKWVFDYFGNFKGDTLADDVATGRHSRLIDQLEALLMRLQLFYMKNRKTVEVTTRGLIHFNRDDSTKRILSAYGDLCSQKPKVRRFKMRRPRQRRGRHLPT</sequence>
<dbReference type="Proteomes" id="UP000034684">
    <property type="component" value="Unassembled WGS sequence"/>
</dbReference>
<comment type="caution">
    <text evidence="1">The sequence shown here is derived from an EMBL/GenBank/DDBJ whole genome shotgun (WGS) entry which is preliminary data.</text>
</comment>
<proteinExistence type="predicted"/>